<feature type="compositionally biased region" description="Pro residues" evidence="3">
    <location>
        <begin position="365"/>
        <end position="374"/>
    </location>
</feature>
<feature type="compositionally biased region" description="Low complexity" evidence="3">
    <location>
        <begin position="205"/>
        <end position="217"/>
    </location>
</feature>
<dbReference type="InterPro" id="IPR001370">
    <property type="entry name" value="BIR_rpt"/>
</dbReference>
<dbReference type="PROSITE" id="PS50143">
    <property type="entry name" value="BIR_REPEAT_2"/>
    <property type="match status" value="2"/>
</dbReference>
<feature type="compositionally biased region" description="Polar residues" evidence="3">
    <location>
        <begin position="242"/>
        <end position="252"/>
    </location>
</feature>
<dbReference type="SMART" id="SM00238">
    <property type="entry name" value="BIR"/>
    <property type="match status" value="2"/>
</dbReference>
<feature type="compositionally biased region" description="Polar residues" evidence="3">
    <location>
        <begin position="218"/>
        <end position="233"/>
    </location>
</feature>
<feature type="compositionally biased region" description="Basic residues" evidence="3">
    <location>
        <begin position="193"/>
        <end position="204"/>
    </location>
</feature>
<evidence type="ECO:0008006" key="6">
    <source>
        <dbReference type="Google" id="ProtNLM"/>
    </source>
</evidence>
<comment type="caution">
    <text evidence="4">The sequence shown here is derived from an EMBL/GenBank/DDBJ whole genome shotgun (WGS) entry which is preliminary data.</text>
</comment>
<dbReference type="GeneID" id="89968912"/>
<evidence type="ECO:0000256" key="2">
    <source>
        <dbReference type="ARBA" id="ARBA00022833"/>
    </source>
</evidence>
<feature type="region of interest" description="Disordered" evidence="3">
    <location>
        <begin position="327"/>
        <end position="447"/>
    </location>
</feature>
<evidence type="ECO:0000313" key="5">
    <source>
        <dbReference type="Proteomes" id="UP001358417"/>
    </source>
</evidence>
<dbReference type="PANTHER" id="PTHR46771">
    <property type="entry name" value="DETERIN"/>
    <property type="match status" value="1"/>
</dbReference>
<keyword evidence="2" id="KW-0862">Zinc</keyword>
<protein>
    <recommendedName>
        <fullName evidence="6">BIR-domain-containing protein</fullName>
    </recommendedName>
</protein>
<feature type="compositionally biased region" description="Basic residues" evidence="3">
    <location>
        <begin position="261"/>
        <end position="288"/>
    </location>
</feature>
<proteinExistence type="predicted"/>
<dbReference type="Proteomes" id="UP001358417">
    <property type="component" value="Unassembled WGS sequence"/>
</dbReference>
<dbReference type="AlphaFoldDB" id="A0AAV9NRU7"/>
<keyword evidence="5" id="KW-1185">Reference proteome</keyword>
<dbReference type="CDD" id="cd00022">
    <property type="entry name" value="BIR"/>
    <property type="match status" value="2"/>
</dbReference>
<dbReference type="RefSeq" id="XP_064712180.1">
    <property type="nucleotide sequence ID" value="XM_064844320.1"/>
</dbReference>
<evidence type="ECO:0000256" key="1">
    <source>
        <dbReference type="ARBA" id="ARBA00022723"/>
    </source>
</evidence>
<evidence type="ECO:0000256" key="3">
    <source>
        <dbReference type="SAM" id="MobiDB-lite"/>
    </source>
</evidence>
<dbReference type="EMBL" id="JAVRRD010000001">
    <property type="protein sequence ID" value="KAK5064856.1"/>
    <property type="molecule type" value="Genomic_DNA"/>
</dbReference>
<dbReference type="Pfam" id="PF00653">
    <property type="entry name" value="BIR"/>
    <property type="match status" value="2"/>
</dbReference>
<keyword evidence="1" id="KW-0479">Metal-binding</keyword>
<name>A0AAV9NRU7_9EURO</name>
<dbReference type="PANTHER" id="PTHR46771:SF5">
    <property type="entry name" value="DETERIN"/>
    <property type="match status" value="1"/>
</dbReference>
<dbReference type="Gene3D" id="1.10.1170.10">
    <property type="entry name" value="Inhibitor Of Apoptosis Protein (2mihbC-IAP-1), Chain A"/>
    <property type="match status" value="2"/>
</dbReference>
<evidence type="ECO:0000313" key="4">
    <source>
        <dbReference type="EMBL" id="KAK5064856.1"/>
    </source>
</evidence>
<dbReference type="SUPFAM" id="SSF57924">
    <property type="entry name" value="Inhibitor of apoptosis (IAP) repeat"/>
    <property type="match status" value="2"/>
</dbReference>
<sequence length="528" mass="57742">MEFSTLEARLATFPPPSKRSKIGWPHKTPTAEALAKAGFYYKPLANSNDNAMCYLCERSLDGWESDDDPIQEHLTHSSDCGWAIMMSLAQDGTPDVNKMEDPTEQHYVEARRATFSIGWPHESKRGWTCKTEKMVEAGWYYAPIPESDDFVSCAHCKLSLDGWEPKDNPFDEHYRRSPECPFFHFAGTTAPTKRPKAKKGRASRSSRTSKASTRLSTQSVNATILSEAPSTNDIPDLDESIDTSGVSVQSMMSTASTATTKAKRKAAAKPRATKAKKAKATRATKSKKQQVEPEESEEPRGQTTQEEPLSQKWEEPVADIVVQEDLPLEEQPLPSPVATPHGDIEYPTMPPTPGLGEGPVRLSPVAPPPGPSPTPVRTRTRRSSVKSTTTPRRSSRTQQVADPTTTLSPSPPSDIENAPPSSRPASVRPPPPQIVPVAFSSPGEPTTTWSPADIEMILEPNTPQPADLFALGAGTLSDKEANMTVQEWIEHVAGEAERGLRNEAERVVGVFEREGQRAMGVLEAIVCV</sequence>
<reference evidence="4 5" key="1">
    <citation type="submission" date="2023-08" db="EMBL/GenBank/DDBJ databases">
        <title>Black Yeasts Isolated from many extreme environments.</title>
        <authorList>
            <person name="Coleine C."/>
            <person name="Stajich J.E."/>
            <person name="Selbmann L."/>
        </authorList>
    </citation>
    <scope>NUCLEOTIDE SEQUENCE [LARGE SCALE GENOMIC DNA]</scope>
    <source>
        <strain evidence="4 5">CCFEE 5792</strain>
    </source>
</reference>
<accession>A0AAV9NRU7</accession>
<dbReference type="InterPro" id="IPR051190">
    <property type="entry name" value="Baculoviral_IAP"/>
</dbReference>
<gene>
    <name evidence="4" type="ORF">LTR84_000690</name>
</gene>
<dbReference type="GO" id="GO:0046872">
    <property type="term" value="F:metal ion binding"/>
    <property type="evidence" value="ECO:0007669"/>
    <property type="project" value="UniProtKB-KW"/>
</dbReference>
<feature type="region of interest" description="Disordered" evidence="3">
    <location>
        <begin position="185"/>
        <end position="315"/>
    </location>
</feature>
<organism evidence="4 5">
    <name type="scientific">Exophiala bonariae</name>
    <dbReference type="NCBI Taxonomy" id="1690606"/>
    <lineage>
        <taxon>Eukaryota</taxon>
        <taxon>Fungi</taxon>
        <taxon>Dikarya</taxon>
        <taxon>Ascomycota</taxon>
        <taxon>Pezizomycotina</taxon>
        <taxon>Eurotiomycetes</taxon>
        <taxon>Chaetothyriomycetidae</taxon>
        <taxon>Chaetothyriales</taxon>
        <taxon>Herpotrichiellaceae</taxon>
        <taxon>Exophiala</taxon>
    </lineage>
</organism>